<organism evidence="1 2">
    <name type="scientific">Ophiocordyceps camponoti-floridani</name>
    <dbReference type="NCBI Taxonomy" id="2030778"/>
    <lineage>
        <taxon>Eukaryota</taxon>
        <taxon>Fungi</taxon>
        <taxon>Dikarya</taxon>
        <taxon>Ascomycota</taxon>
        <taxon>Pezizomycotina</taxon>
        <taxon>Sordariomycetes</taxon>
        <taxon>Hypocreomycetidae</taxon>
        <taxon>Hypocreales</taxon>
        <taxon>Ophiocordycipitaceae</taxon>
        <taxon>Ophiocordyceps</taxon>
    </lineage>
</organism>
<keyword evidence="2" id="KW-1185">Reference proteome</keyword>
<dbReference type="EMBL" id="JAACLJ010000008">
    <property type="protein sequence ID" value="KAF4582077.1"/>
    <property type="molecule type" value="Genomic_DNA"/>
</dbReference>
<protein>
    <submittedName>
        <fullName evidence="1">Uncharacterized protein</fullName>
    </submittedName>
</protein>
<sequence length="394" mass="42903">MPAKIAAPSITASDGHIIAAQFAMGEARKQAQLPKRIRSEESPFFARRGLTAAETTHRAAAAQARISSALTGEATAAAAVNGVDDARDDDVWTPGFHKAMQEMKLAPLRAASCQCLKGETSSPAGSDKVDVDEIRAAVEDAVEEAVEVQVAEALGPLRLIVKDLSNVGNVLEQLGNSLEQANSATSRENEDFHEQNDVLSRQIDLHYRDIAQHSEMSRAQLRAQAQLVESQSNMVNTQSNMISSQTMLADAHRKIADANVQFEKSAKENLETTCNLVGALSQIIANLPSSIDKAIQESLDKAYNETMTKVTEPVIGDIAAGHQKSREAFQASLASRHNSMDRHRTSTVEEFLKYEGKHLSLKLGSGELSEDAGLQKERRKRFGSVGAMWRRMTR</sequence>
<evidence type="ECO:0000313" key="1">
    <source>
        <dbReference type="EMBL" id="KAF4582077.1"/>
    </source>
</evidence>
<comment type="caution">
    <text evidence="1">The sequence shown here is derived from an EMBL/GenBank/DDBJ whole genome shotgun (WGS) entry which is preliminary data.</text>
</comment>
<name>A0A8H4VB97_9HYPO</name>
<reference evidence="1 2" key="1">
    <citation type="journal article" date="2020" name="G3 (Bethesda)">
        <title>Genetic Underpinnings of Host Manipulation by Ophiocordyceps as Revealed by Comparative Transcriptomics.</title>
        <authorList>
            <person name="Will I."/>
            <person name="Das B."/>
            <person name="Trinh T."/>
            <person name="Brachmann A."/>
            <person name="Ohm R.A."/>
            <person name="de Bekker C."/>
        </authorList>
    </citation>
    <scope>NUCLEOTIDE SEQUENCE [LARGE SCALE GENOMIC DNA]</scope>
    <source>
        <strain evidence="1 2">EC05</strain>
    </source>
</reference>
<dbReference type="OrthoDB" id="3903267at2759"/>
<evidence type="ECO:0000313" key="2">
    <source>
        <dbReference type="Proteomes" id="UP000562929"/>
    </source>
</evidence>
<dbReference type="AlphaFoldDB" id="A0A8H4VB97"/>
<proteinExistence type="predicted"/>
<accession>A0A8H4VB97</accession>
<dbReference type="Proteomes" id="UP000562929">
    <property type="component" value="Unassembled WGS sequence"/>
</dbReference>
<gene>
    <name evidence="1" type="ORF">GQ602_006701</name>
</gene>